<comment type="caution">
    <text evidence="5">The sequence shown here is derived from an EMBL/GenBank/DDBJ whole genome shotgun (WGS) entry which is preliminary data.</text>
</comment>
<name>A0A0G2I5S0_9EURO</name>
<dbReference type="InterPro" id="IPR039261">
    <property type="entry name" value="FNR_nucleotide-bd"/>
</dbReference>
<evidence type="ECO:0000256" key="3">
    <source>
        <dbReference type="SAM" id="Phobius"/>
    </source>
</evidence>
<evidence type="ECO:0000313" key="5">
    <source>
        <dbReference type="EMBL" id="KKZ65788.1"/>
    </source>
</evidence>
<dbReference type="OrthoDB" id="167398at2759"/>
<evidence type="ECO:0000256" key="2">
    <source>
        <dbReference type="ARBA" id="ARBA00023002"/>
    </source>
</evidence>
<protein>
    <recommendedName>
        <fullName evidence="4">Ferric reductase NAD binding domain-containing protein</fullName>
    </recommendedName>
</protein>
<dbReference type="InterPro" id="IPR051410">
    <property type="entry name" value="Ferric/Cupric_Reductase"/>
</dbReference>
<dbReference type="GO" id="GO:0015677">
    <property type="term" value="P:copper ion import"/>
    <property type="evidence" value="ECO:0007669"/>
    <property type="project" value="TreeGrafter"/>
</dbReference>
<keyword evidence="2" id="KW-0560">Oxidoreductase</keyword>
<accession>A0A0G2I5S0</accession>
<dbReference type="VEuPathDB" id="FungiDB:EMCG_01173"/>
<keyword evidence="3" id="KW-0812">Transmembrane</keyword>
<feature type="transmembrane region" description="Helical" evidence="3">
    <location>
        <begin position="128"/>
        <end position="145"/>
    </location>
</feature>
<evidence type="ECO:0000313" key="6">
    <source>
        <dbReference type="Proteomes" id="UP000034164"/>
    </source>
</evidence>
<proteinExistence type="predicted"/>
<keyword evidence="3" id="KW-1133">Transmembrane helix</keyword>
<gene>
    <name evidence="5" type="ORF">EMCG_01173</name>
</gene>
<dbReference type="GO" id="GO:0006879">
    <property type="term" value="P:intracellular iron ion homeostasis"/>
    <property type="evidence" value="ECO:0007669"/>
    <property type="project" value="TreeGrafter"/>
</dbReference>
<evidence type="ECO:0000256" key="1">
    <source>
        <dbReference type="ARBA" id="ARBA00022448"/>
    </source>
</evidence>
<dbReference type="EMBL" id="LCZI01000569">
    <property type="protein sequence ID" value="KKZ65788.1"/>
    <property type="molecule type" value="Genomic_DNA"/>
</dbReference>
<reference evidence="6" key="1">
    <citation type="journal article" date="2015" name="PLoS Genet.">
        <title>The dynamic genome and transcriptome of the human fungal pathogen Blastomyces and close relative Emmonsia.</title>
        <authorList>
            <person name="Munoz J.F."/>
            <person name="Gauthier G.M."/>
            <person name="Desjardins C.A."/>
            <person name="Gallo J.E."/>
            <person name="Holder J."/>
            <person name="Sullivan T.D."/>
            <person name="Marty A.J."/>
            <person name="Carmen J.C."/>
            <person name="Chen Z."/>
            <person name="Ding L."/>
            <person name="Gujja S."/>
            <person name="Magrini V."/>
            <person name="Misas E."/>
            <person name="Mitreva M."/>
            <person name="Priest M."/>
            <person name="Saif S."/>
            <person name="Whiston E.A."/>
            <person name="Young S."/>
            <person name="Zeng Q."/>
            <person name="Goldman W.E."/>
            <person name="Mardis E.R."/>
            <person name="Taylor J.W."/>
            <person name="McEwen J.G."/>
            <person name="Clay O.K."/>
            <person name="Klein B.S."/>
            <person name="Cuomo C.A."/>
        </authorList>
    </citation>
    <scope>NUCLEOTIDE SEQUENCE [LARGE SCALE GENOMIC DNA]</scope>
    <source>
        <strain evidence="6">UAMH 3008</strain>
    </source>
</reference>
<dbReference type="PANTHER" id="PTHR32361">
    <property type="entry name" value="FERRIC/CUPRIC REDUCTASE TRANSMEMBRANE COMPONENT"/>
    <property type="match status" value="1"/>
</dbReference>
<dbReference type="Gene3D" id="3.40.50.80">
    <property type="entry name" value="Nucleotide-binding domain of ferredoxin-NADP reductase (FNR) module"/>
    <property type="match status" value="1"/>
</dbReference>
<dbReference type="InterPro" id="IPR013121">
    <property type="entry name" value="Fe_red_NAD-bd_6"/>
</dbReference>
<dbReference type="CDD" id="cd06186">
    <property type="entry name" value="NOX_Duox_like_FAD_NADP"/>
    <property type="match status" value="1"/>
</dbReference>
<dbReference type="AlphaFoldDB" id="A0A0G2I5S0"/>
<keyword evidence="3" id="KW-0472">Membrane</keyword>
<feature type="transmembrane region" description="Helical" evidence="3">
    <location>
        <begin position="41"/>
        <end position="61"/>
    </location>
</feature>
<organism evidence="5 6">
    <name type="scientific">[Emmonsia] crescens</name>
    <dbReference type="NCBI Taxonomy" id="73230"/>
    <lineage>
        <taxon>Eukaryota</taxon>
        <taxon>Fungi</taxon>
        <taxon>Dikarya</taxon>
        <taxon>Ascomycota</taxon>
        <taxon>Pezizomycotina</taxon>
        <taxon>Eurotiomycetes</taxon>
        <taxon>Eurotiomycetidae</taxon>
        <taxon>Onygenales</taxon>
        <taxon>Ajellomycetaceae</taxon>
        <taxon>Emergomyces</taxon>
    </lineage>
</organism>
<dbReference type="Proteomes" id="UP000034164">
    <property type="component" value="Unassembled WGS sequence"/>
</dbReference>
<feature type="domain" description="Ferric reductase NAD binding" evidence="4">
    <location>
        <begin position="293"/>
        <end position="432"/>
    </location>
</feature>
<evidence type="ECO:0000259" key="4">
    <source>
        <dbReference type="Pfam" id="PF08030"/>
    </source>
</evidence>
<dbReference type="SUPFAM" id="SSF52343">
    <property type="entry name" value="Ferredoxin reductase-like, C-terminal NADP-linked domain"/>
    <property type="match status" value="1"/>
</dbReference>
<sequence length="473" mass="52299">MAKNSLFSRAWGAVSAGVRRHLLKPEESLTRYFGHVTRLQVAFLCGILAYLFIFALVGIVYKSWVTSVKQSTSFNIRTPLGPMANRVGAFAYALTPLTVVLSTRENVLSLITKIPRPKVYAKFIAEKYVVFGILAQVLIAFIYIFNIKRVVMWTGHAFFRKSHYIPGILSLGTCWGHWARLACWIGFKAAEGKITSFDDGDGGLVARLEFSHDQPPWKAGQHFFLCLPEITVWQSHPFTPFPNRLQSHAQHAYIIRCLKGETSRPPLLGETATTPVILTGPYRTPILDKTAPNILAIAGGTGISFALPLAAAAAAAASPTNNEIPAHRVELVWVIPPSQNIEWVQDELNTLLHSYPKNVIVRIFISHESPPLELGAVDDTKGSAGDNEEKVTLRTIKRLSFMGPRHPQPRVSWFSDHHPDMRNIVQDFMANQPAPPPWSAVPTCRARVVASSPAEMGRDLRTAVTAANDTGQV</sequence>
<dbReference type="GO" id="GO:0006826">
    <property type="term" value="P:iron ion transport"/>
    <property type="evidence" value="ECO:0007669"/>
    <property type="project" value="TreeGrafter"/>
</dbReference>
<dbReference type="GO" id="GO:0005886">
    <property type="term" value="C:plasma membrane"/>
    <property type="evidence" value="ECO:0007669"/>
    <property type="project" value="TreeGrafter"/>
</dbReference>
<dbReference type="Pfam" id="PF08030">
    <property type="entry name" value="NAD_binding_6"/>
    <property type="match status" value="1"/>
</dbReference>
<dbReference type="GO" id="GO:0000293">
    <property type="term" value="F:ferric-chelate reductase activity"/>
    <property type="evidence" value="ECO:0007669"/>
    <property type="project" value="TreeGrafter"/>
</dbReference>
<dbReference type="PANTHER" id="PTHR32361:SF3">
    <property type="entry name" value="REDUCTASE, PUTATIVE (AFU_ORTHOLOGUE AFUA_6G13750)-RELATED"/>
    <property type="match status" value="1"/>
</dbReference>
<keyword evidence="1" id="KW-0813">Transport</keyword>